<gene>
    <name evidence="3" type="ORF">S7S_06570</name>
</gene>
<evidence type="ECO:0000259" key="1">
    <source>
        <dbReference type="Pfam" id="PF13622"/>
    </source>
</evidence>
<reference evidence="3 4" key="1">
    <citation type="journal article" date="2012" name="J. Bacteriol.">
        <title>Genome sequence of an alkane-degrading bacterium, Alcanivorax pacificus type strain W11-5, isolated from deep sea sediment.</title>
        <authorList>
            <person name="Lai Q."/>
            <person name="Shao Z."/>
        </authorList>
    </citation>
    <scope>NUCLEOTIDE SEQUENCE [LARGE SCALE GENOMIC DNA]</scope>
    <source>
        <strain evidence="3 4">W11-5</strain>
    </source>
</reference>
<evidence type="ECO:0000313" key="4">
    <source>
        <dbReference type="Proteomes" id="UP000006764"/>
    </source>
</evidence>
<dbReference type="InterPro" id="IPR049449">
    <property type="entry name" value="TesB_ACOT8-like_N"/>
</dbReference>
<dbReference type="Pfam" id="PF13622">
    <property type="entry name" value="4HBT_3"/>
    <property type="match status" value="1"/>
</dbReference>
<dbReference type="STRING" id="391936.S7S_06570"/>
<feature type="domain" description="Acyl-CoA thioesterase-like C-terminal" evidence="2">
    <location>
        <begin position="167"/>
        <end position="263"/>
    </location>
</feature>
<dbReference type="Gene3D" id="2.40.160.210">
    <property type="entry name" value="Acyl-CoA thioesterase, double hotdog domain"/>
    <property type="match status" value="1"/>
</dbReference>
<protein>
    <recommendedName>
        <fullName evidence="5">Thioesterase family protein</fullName>
    </recommendedName>
</protein>
<dbReference type="InterPro" id="IPR042171">
    <property type="entry name" value="Acyl-CoA_hotdog"/>
</dbReference>
<dbReference type="EMBL" id="CP004387">
    <property type="protein sequence ID" value="AJD47730.1"/>
    <property type="molecule type" value="Genomic_DNA"/>
</dbReference>
<dbReference type="InterPro" id="IPR029069">
    <property type="entry name" value="HotDog_dom_sf"/>
</dbReference>
<keyword evidence="4" id="KW-1185">Reference proteome</keyword>
<feature type="domain" description="Acyl-CoA thioesterase-like N-terminal HotDog" evidence="1">
    <location>
        <begin position="22"/>
        <end position="103"/>
    </location>
</feature>
<dbReference type="Pfam" id="PF20789">
    <property type="entry name" value="4HBT_3C"/>
    <property type="match status" value="1"/>
</dbReference>
<dbReference type="OrthoDB" id="1413770at2"/>
<sequence length="274" mass="29811">MDNNILYHQAGDTFVPTPLANGPWAGAVLHGSAVAGLFGHLAETQVAAHPAFMLNRLTLDFMRPVPNAPLRAETDTLRDGGRLKLWQLRLLAGDTLVTQALALAQHCDDVVLPDTAPRPPEPPAHRDTLPLSLMADWMRTRRPDVPHSLHSLLEMHLFSPWNLSGQGHCWLRLPAQVVANTPCSPLVHAIMIADMGNGAAHLDLKPGLGTINADITLSLYRYPTSAWLGMRACNLFQPHGTGIIHAELFDEQGGFGHVLQSVLANRKPRRAAPA</sequence>
<accession>A0A0B4XM26</accession>
<proteinExistence type="predicted"/>
<evidence type="ECO:0000313" key="3">
    <source>
        <dbReference type="EMBL" id="AJD47730.1"/>
    </source>
</evidence>
<dbReference type="Proteomes" id="UP000006764">
    <property type="component" value="Chromosome"/>
</dbReference>
<evidence type="ECO:0000259" key="2">
    <source>
        <dbReference type="Pfam" id="PF20789"/>
    </source>
</evidence>
<organism evidence="3 4">
    <name type="scientific">Isoalcanivorax pacificus W11-5</name>
    <dbReference type="NCBI Taxonomy" id="391936"/>
    <lineage>
        <taxon>Bacteria</taxon>
        <taxon>Pseudomonadati</taxon>
        <taxon>Pseudomonadota</taxon>
        <taxon>Gammaproteobacteria</taxon>
        <taxon>Oceanospirillales</taxon>
        <taxon>Alcanivoracaceae</taxon>
        <taxon>Isoalcanivorax</taxon>
    </lineage>
</organism>
<dbReference type="InterPro" id="IPR049450">
    <property type="entry name" value="ACOT8-like_C"/>
</dbReference>
<dbReference type="KEGG" id="apac:S7S_06570"/>
<name>A0A0B4XM26_9GAMM</name>
<dbReference type="AlphaFoldDB" id="A0A0B4XM26"/>
<dbReference type="HOGENOM" id="CLU_074337_0_0_6"/>
<dbReference type="RefSeq" id="WP_008738982.1">
    <property type="nucleotide sequence ID" value="NZ_CP004387.1"/>
</dbReference>
<evidence type="ECO:0008006" key="5">
    <source>
        <dbReference type="Google" id="ProtNLM"/>
    </source>
</evidence>
<dbReference type="SUPFAM" id="SSF54637">
    <property type="entry name" value="Thioesterase/thiol ester dehydrase-isomerase"/>
    <property type="match status" value="2"/>
</dbReference>